<reference evidence="14" key="1">
    <citation type="journal article" date="2023" name="Mol. Phylogenet. Evol.">
        <title>Genome-scale phylogeny and comparative genomics of the fungal order Sordariales.</title>
        <authorList>
            <person name="Hensen N."/>
            <person name="Bonometti L."/>
            <person name="Westerberg I."/>
            <person name="Brannstrom I.O."/>
            <person name="Guillou S."/>
            <person name="Cros-Aarteil S."/>
            <person name="Calhoun S."/>
            <person name="Haridas S."/>
            <person name="Kuo A."/>
            <person name="Mondo S."/>
            <person name="Pangilinan J."/>
            <person name="Riley R."/>
            <person name="LaButti K."/>
            <person name="Andreopoulos B."/>
            <person name="Lipzen A."/>
            <person name="Chen C."/>
            <person name="Yan M."/>
            <person name="Daum C."/>
            <person name="Ng V."/>
            <person name="Clum A."/>
            <person name="Steindorff A."/>
            <person name="Ohm R.A."/>
            <person name="Martin F."/>
            <person name="Silar P."/>
            <person name="Natvig D.O."/>
            <person name="Lalanne C."/>
            <person name="Gautier V."/>
            <person name="Ament-Velasquez S.L."/>
            <person name="Kruys A."/>
            <person name="Hutchinson M.I."/>
            <person name="Powell A.J."/>
            <person name="Barry K."/>
            <person name="Miller A.N."/>
            <person name="Grigoriev I.V."/>
            <person name="Debuchy R."/>
            <person name="Gladieux P."/>
            <person name="Hiltunen Thoren M."/>
            <person name="Johannesson H."/>
        </authorList>
    </citation>
    <scope>NUCLEOTIDE SEQUENCE [LARGE SCALE GENOMIC DNA]</scope>
    <source>
        <strain evidence="14">CBS 340.73</strain>
    </source>
</reference>
<sequence>MIRQDFNRIDPKRRNVLDHRKKQFADPAYKETQYPHRLNFYATPPTADITLEQFEQWAIDRLRVLAELEACSFRNKSPAETVAHMKPLLDKYLPLDSNSSPSTQLPLQRQKDHYSHFILRLAFASTEDLRRRFTRVETMLFRLRFQGDDTRERAAFVQTLSLDWEAVSDEERRELSSELAATAAAANFAGAKKNNAQAVEEETWCKVDWMRAPDLVEQRRVFLRGGKAYVPAREQQSMVVAEFTSRLERALELTARALPRLDEDDRLTPILNHLSKNFITPDAGYSSSSSIDGAEITARNIDTTLSAHFPACMSHLHRSLRRDAHLKHYGRLQYTLFLKGIGLSLDECLLFWRQSFHKITEDTFNKEYRYNVRHAYGDVGGDSNRRGGGYSPYSCQKILTEHPPGPGEAHGCPYRHFNLENLTGLLQGGMGVSDRGVLQGVKEDKENQKFHMACNRVFEHVHKVEIKRARDDGIMSASQLETIVHPNEYFKRSYLLKNLNSKTAPQSQSSQKKEEHDVKMEDV</sequence>
<evidence type="ECO:0000256" key="10">
    <source>
        <dbReference type="PIRSR" id="PIRSR009449-1"/>
    </source>
</evidence>
<dbReference type="GO" id="GO:0046872">
    <property type="term" value="F:metal ion binding"/>
    <property type="evidence" value="ECO:0007669"/>
    <property type="project" value="UniProtKB-UniRule"/>
</dbReference>
<dbReference type="PANTHER" id="PTHR10537">
    <property type="entry name" value="DNA PRIMASE LARGE SUBUNIT"/>
    <property type="match status" value="1"/>
</dbReference>
<keyword evidence="5 9" id="KW-0479">Metal-binding</keyword>
<evidence type="ECO:0000256" key="1">
    <source>
        <dbReference type="ARBA" id="ARBA00010564"/>
    </source>
</evidence>
<dbReference type="Pfam" id="PF26466">
    <property type="entry name" value="DNA_primase_lrg_N"/>
    <property type="match status" value="1"/>
</dbReference>
<dbReference type="GO" id="GO:0006270">
    <property type="term" value="P:DNA replication initiation"/>
    <property type="evidence" value="ECO:0007669"/>
    <property type="project" value="TreeGrafter"/>
</dbReference>
<dbReference type="FunFam" id="1.20.930.80:FF:000003">
    <property type="entry name" value="DNA primase large subunit"/>
    <property type="match status" value="1"/>
</dbReference>
<feature type="binding site" evidence="10">
    <location>
        <position position="312"/>
    </location>
    <ligand>
        <name>[4Fe-4S] cluster</name>
        <dbReference type="ChEBI" id="CHEBI:49883"/>
    </ligand>
</feature>
<evidence type="ECO:0000256" key="9">
    <source>
        <dbReference type="PIRNR" id="PIRNR009449"/>
    </source>
</evidence>
<organism evidence="13 14">
    <name type="scientific">Diplogelasinospora grovesii</name>
    <dbReference type="NCBI Taxonomy" id="303347"/>
    <lineage>
        <taxon>Eukaryota</taxon>
        <taxon>Fungi</taxon>
        <taxon>Dikarya</taxon>
        <taxon>Ascomycota</taxon>
        <taxon>Pezizomycotina</taxon>
        <taxon>Sordariomycetes</taxon>
        <taxon>Sordariomycetidae</taxon>
        <taxon>Sordariales</taxon>
        <taxon>Diplogelasinosporaceae</taxon>
        <taxon>Diplogelasinospora</taxon>
    </lineage>
</organism>
<evidence type="ECO:0000256" key="7">
    <source>
        <dbReference type="ARBA" id="ARBA00023014"/>
    </source>
</evidence>
<dbReference type="EMBL" id="MU853791">
    <property type="protein sequence ID" value="KAK3940829.1"/>
    <property type="molecule type" value="Genomic_DNA"/>
</dbReference>
<comment type="cofactor">
    <cofactor evidence="9">
        <name>[4Fe-4S] cluster</name>
        <dbReference type="ChEBI" id="CHEBI:49883"/>
    </cofactor>
    <text evidence="9">Binds 1 [4Fe-4S] cluster.</text>
</comment>
<keyword evidence="4 9" id="KW-0235">DNA replication</keyword>
<evidence type="ECO:0000256" key="6">
    <source>
        <dbReference type="ARBA" id="ARBA00023004"/>
    </source>
</evidence>
<accession>A0AAN6N9C9</accession>
<dbReference type="Pfam" id="PF04104">
    <property type="entry name" value="DNA_primase_lrg"/>
    <property type="match status" value="1"/>
</dbReference>
<dbReference type="GO" id="GO:0005658">
    <property type="term" value="C:alpha DNA polymerase:primase complex"/>
    <property type="evidence" value="ECO:0007669"/>
    <property type="project" value="TreeGrafter"/>
</dbReference>
<comment type="function">
    <text evidence="9">DNA primase is the polymerase that synthesizes small RNA primers for the Okazaki fragments made during discontinuous DNA replication.</text>
</comment>
<keyword evidence="14" id="KW-1185">Reference proteome</keyword>
<dbReference type="PANTHER" id="PTHR10537:SF3">
    <property type="entry name" value="DNA PRIMASE LARGE SUBUNIT"/>
    <property type="match status" value="1"/>
</dbReference>
<keyword evidence="2 9" id="KW-0004">4Fe-4S</keyword>
<evidence type="ECO:0000256" key="5">
    <source>
        <dbReference type="ARBA" id="ARBA00022723"/>
    </source>
</evidence>
<keyword evidence="3 9" id="KW-0639">Primosome</keyword>
<dbReference type="CDD" id="cd07322">
    <property type="entry name" value="PriL_PriS_Eukaryotic"/>
    <property type="match status" value="1"/>
</dbReference>
<feature type="compositionally biased region" description="Basic and acidic residues" evidence="11">
    <location>
        <begin position="511"/>
        <end position="523"/>
    </location>
</feature>
<feature type="binding site" evidence="10">
    <location>
        <position position="395"/>
    </location>
    <ligand>
        <name>[4Fe-4S] cluster</name>
        <dbReference type="ChEBI" id="CHEBI:49883"/>
    </ligand>
</feature>
<feature type="binding site" evidence="10">
    <location>
        <position position="412"/>
    </location>
    <ligand>
        <name>[4Fe-4S] cluster</name>
        <dbReference type="ChEBI" id="CHEBI:49883"/>
    </ligand>
</feature>
<keyword evidence="7 9" id="KW-0411">Iron-sulfur</keyword>
<dbReference type="InterPro" id="IPR007238">
    <property type="entry name" value="DNA_primase_lsu_euk/arc"/>
</dbReference>
<feature type="binding site" evidence="10">
    <location>
        <position position="454"/>
    </location>
    <ligand>
        <name>[4Fe-4S] cluster</name>
        <dbReference type="ChEBI" id="CHEBI:49883"/>
    </ligand>
</feature>
<dbReference type="PIRSF" id="PIRSF009449">
    <property type="entry name" value="DNA_primase_large_subunit"/>
    <property type="match status" value="1"/>
</dbReference>
<gene>
    <name evidence="13" type="ORF">QBC46DRAFT_119135</name>
</gene>
<evidence type="ECO:0000259" key="12">
    <source>
        <dbReference type="Pfam" id="PF04104"/>
    </source>
</evidence>
<dbReference type="Proteomes" id="UP001303473">
    <property type="component" value="Unassembled WGS sequence"/>
</dbReference>
<proteinExistence type="inferred from homology"/>
<evidence type="ECO:0000256" key="4">
    <source>
        <dbReference type="ARBA" id="ARBA00022705"/>
    </source>
</evidence>
<keyword evidence="8 9" id="KW-0238">DNA-binding</keyword>
<comment type="similarity">
    <text evidence="1 9">Belongs to the eukaryotic-type primase large subunit family.</text>
</comment>
<feature type="domain" description="DNA primase large subunit C-terminal" evidence="12">
    <location>
        <begin position="306"/>
        <end position="490"/>
    </location>
</feature>
<dbReference type="AlphaFoldDB" id="A0AAN6N9C9"/>
<evidence type="ECO:0000256" key="3">
    <source>
        <dbReference type="ARBA" id="ARBA00022515"/>
    </source>
</evidence>
<evidence type="ECO:0000256" key="11">
    <source>
        <dbReference type="SAM" id="MobiDB-lite"/>
    </source>
</evidence>
<evidence type="ECO:0000313" key="14">
    <source>
        <dbReference type="Proteomes" id="UP001303473"/>
    </source>
</evidence>
<feature type="region of interest" description="Disordered" evidence="11">
    <location>
        <begin position="501"/>
        <end position="523"/>
    </location>
</feature>
<name>A0AAN6N9C9_9PEZI</name>
<dbReference type="Gene3D" id="1.20.930.80">
    <property type="match status" value="1"/>
</dbReference>
<evidence type="ECO:0000256" key="8">
    <source>
        <dbReference type="ARBA" id="ARBA00023125"/>
    </source>
</evidence>
<dbReference type="InterPro" id="IPR016558">
    <property type="entry name" value="DNA_primase_lsu_euk"/>
</dbReference>
<dbReference type="GO" id="GO:0003677">
    <property type="term" value="F:DNA binding"/>
    <property type="evidence" value="ECO:0007669"/>
    <property type="project" value="UniProtKB-UniRule"/>
</dbReference>
<evidence type="ECO:0000313" key="13">
    <source>
        <dbReference type="EMBL" id="KAK3940829.1"/>
    </source>
</evidence>
<dbReference type="GO" id="GO:0051539">
    <property type="term" value="F:4 iron, 4 sulfur cluster binding"/>
    <property type="evidence" value="ECO:0007669"/>
    <property type="project" value="UniProtKB-UniRule"/>
</dbReference>
<dbReference type="InterPro" id="IPR058560">
    <property type="entry name" value="DNA_primase_C"/>
</dbReference>
<protein>
    <recommendedName>
        <fullName evidence="9">DNA primase large subunit</fullName>
    </recommendedName>
</protein>
<keyword evidence="6 9" id="KW-0408">Iron</keyword>
<dbReference type="GO" id="GO:0006269">
    <property type="term" value="P:DNA replication, synthesis of primer"/>
    <property type="evidence" value="ECO:0007669"/>
    <property type="project" value="UniProtKB-KW"/>
</dbReference>
<comment type="caution">
    <text evidence="13">The sequence shown here is derived from an EMBL/GenBank/DDBJ whole genome shotgun (WGS) entry which is preliminary data.</text>
</comment>
<feature type="compositionally biased region" description="Polar residues" evidence="11">
    <location>
        <begin position="501"/>
        <end position="510"/>
    </location>
</feature>
<evidence type="ECO:0000256" key="2">
    <source>
        <dbReference type="ARBA" id="ARBA00022485"/>
    </source>
</evidence>